<keyword evidence="3" id="KW-1185">Reference proteome</keyword>
<evidence type="ECO:0000313" key="3">
    <source>
        <dbReference type="Proteomes" id="UP001558481"/>
    </source>
</evidence>
<dbReference type="InterPro" id="IPR029044">
    <property type="entry name" value="Nucleotide-diphossugar_trans"/>
</dbReference>
<sequence length="195" mass="21572">MTRVSVVIPVYNAHEWVDEAAHSVLNQDHPDLEVIIVDDGSTDPKTIALMENPPWHGVKVIRQDNAGSAAARNAGITAATGDYILPVDADDYIAPTYVSKAAQILDSEPTIGIVYAQAEFMGDATGPWQLPPYSLKLMLTEGIIFATALFRKQDWFTVGGYDETLYFREDHDFWLKIALNALLTNIHESMMFCVG</sequence>
<dbReference type="CDD" id="cd00761">
    <property type="entry name" value="Glyco_tranf_GTA_type"/>
    <property type="match status" value="1"/>
</dbReference>
<dbReference type="Pfam" id="PF00535">
    <property type="entry name" value="Glycos_transf_2"/>
    <property type="match status" value="1"/>
</dbReference>
<evidence type="ECO:0000259" key="1">
    <source>
        <dbReference type="Pfam" id="PF00535"/>
    </source>
</evidence>
<feature type="domain" description="Glycosyltransferase 2-like" evidence="1">
    <location>
        <begin position="5"/>
        <end position="139"/>
    </location>
</feature>
<reference evidence="2 3" key="1">
    <citation type="journal article" date="2024" name="Fungal Genet. Biol.">
        <title>The porcine skin microbiome exhibits broad fungal antagonism.</title>
        <authorList>
            <person name="De La Cruz K.F."/>
            <person name="Townsend E.C."/>
            <person name="Alex Cheong J.Z."/>
            <person name="Salamzade R."/>
            <person name="Liu A."/>
            <person name="Sandstrom S."/>
            <person name="Davila E."/>
            <person name="Huang L."/>
            <person name="Xu K.H."/>
            <person name="Wu S.Y."/>
            <person name="Meudt J.J."/>
            <person name="Shanmuganayagam D."/>
            <person name="Gibson A.L.F."/>
            <person name="Kalan L.R."/>
        </authorList>
    </citation>
    <scope>NUCLEOTIDE SEQUENCE [LARGE SCALE GENOMIC DNA]</scope>
    <source>
        <strain evidence="2 3">LK2625</strain>
    </source>
</reference>
<dbReference type="InterPro" id="IPR001173">
    <property type="entry name" value="Glyco_trans_2-like"/>
</dbReference>
<dbReference type="EMBL" id="JAYWLU010000008">
    <property type="protein sequence ID" value="MEX3594733.1"/>
    <property type="molecule type" value="Genomic_DNA"/>
</dbReference>
<comment type="caution">
    <text evidence="2">The sequence shown here is derived from an EMBL/GenBank/DDBJ whole genome shotgun (WGS) entry which is preliminary data.</text>
</comment>
<proteinExistence type="predicted"/>
<dbReference type="RefSeq" id="WP_315279949.1">
    <property type="nucleotide sequence ID" value="NZ_CAUREL010000035.1"/>
</dbReference>
<protein>
    <submittedName>
        <fullName evidence="2">Glycosyltransferase family A protein</fullName>
    </submittedName>
</protein>
<accession>A0ABV3V2W2</accession>
<gene>
    <name evidence="2" type="ORF">VVR66_08415</name>
</gene>
<dbReference type="PANTHER" id="PTHR43685:SF2">
    <property type="entry name" value="GLYCOSYLTRANSFERASE 2-LIKE DOMAIN-CONTAINING PROTEIN"/>
    <property type="match status" value="1"/>
</dbReference>
<name>A0ABV3V2W2_9MICC</name>
<evidence type="ECO:0000313" key="2">
    <source>
        <dbReference type="EMBL" id="MEX3594733.1"/>
    </source>
</evidence>
<dbReference type="PANTHER" id="PTHR43685">
    <property type="entry name" value="GLYCOSYLTRANSFERASE"/>
    <property type="match status" value="1"/>
</dbReference>
<organism evidence="2 3">
    <name type="scientific">Kocuria carniphila</name>
    <dbReference type="NCBI Taxonomy" id="262208"/>
    <lineage>
        <taxon>Bacteria</taxon>
        <taxon>Bacillati</taxon>
        <taxon>Actinomycetota</taxon>
        <taxon>Actinomycetes</taxon>
        <taxon>Micrococcales</taxon>
        <taxon>Micrococcaceae</taxon>
        <taxon>Kocuria</taxon>
    </lineage>
</organism>
<dbReference type="InterPro" id="IPR050834">
    <property type="entry name" value="Glycosyltransf_2"/>
</dbReference>
<dbReference type="SUPFAM" id="SSF53448">
    <property type="entry name" value="Nucleotide-diphospho-sugar transferases"/>
    <property type="match status" value="1"/>
</dbReference>
<dbReference type="Proteomes" id="UP001558481">
    <property type="component" value="Unassembled WGS sequence"/>
</dbReference>
<dbReference type="Gene3D" id="3.90.550.10">
    <property type="entry name" value="Spore Coat Polysaccharide Biosynthesis Protein SpsA, Chain A"/>
    <property type="match status" value="1"/>
</dbReference>